<proteinExistence type="predicted"/>
<evidence type="ECO:0000313" key="2">
    <source>
        <dbReference type="Proteomes" id="UP001604277"/>
    </source>
</evidence>
<gene>
    <name evidence="1" type="ORF">Fot_27662</name>
</gene>
<dbReference type="InterPro" id="IPR040225">
    <property type="entry name" value="GIL1-like"/>
</dbReference>
<reference evidence="2" key="1">
    <citation type="submission" date="2024-07" db="EMBL/GenBank/DDBJ databases">
        <title>Two chromosome-level genome assemblies of Korean endemic species Abeliophyllum distichum and Forsythia ovata (Oleaceae).</title>
        <authorList>
            <person name="Jang H."/>
        </authorList>
    </citation>
    <scope>NUCLEOTIDE SEQUENCE [LARGE SCALE GENOMIC DNA]</scope>
</reference>
<dbReference type="PANTHER" id="PTHR31161">
    <property type="entry name" value="PROTEIN GRAVITROPIC IN THE LIGHT 1"/>
    <property type="match status" value="1"/>
</dbReference>
<dbReference type="AlphaFoldDB" id="A0ABD1TLS9"/>
<protein>
    <submittedName>
        <fullName evidence="1">Protein GRAVITROPIC IN THE LIGHT 1</fullName>
    </submittedName>
</protein>
<accession>A0ABD1TLS9</accession>
<keyword evidence="2" id="KW-1185">Reference proteome</keyword>
<dbReference type="EMBL" id="JBFOLJ010000008">
    <property type="protein sequence ID" value="KAL2513691.1"/>
    <property type="molecule type" value="Genomic_DNA"/>
</dbReference>
<name>A0ABD1TLS9_9LAMI</name>
<comment type="caution">
    <text evidence="1">The sequence shown here is derived from an EMBL/GenBank/DDBJ whole genome shotgun (WGS) entry which is preliminary data.</text>
</comment>
<organism evidence="1 2">
    <name type="scientific">Forsythia ovata</name>
    <dbReference type="NCBI Taxonomy" id="205694"/>
    <lineage>
        <taxon>Eukaryota</taxon>
        <taxon>Viridiplantae</taxon>
        <taxon>Streptophyta</taxon>
        <taxon>Embryophyta</taxon>
        <taxon>Tracheophyta</taxon>
        <taxon>Spermatophyta</taxon>
        <taxon>Magnoliopsida</taxon>
        <taxon>eudicotyledons</taxon>
        <taxon>Gunneridae</taxon>
        <taxon>Pentapetalae</taxon>
        <taxon>asterids</taxon>
        <taxon>lamiids</taxon>
        <taxon>Lamiales</taxon>
        <taxon>Oleaceae</taxon>
        <taxon>Forsythieae</taxon>
        <taxon>Forsythia</taxon>
    </lineage>
</organism>
<evidence type="ECO:0000313" key="1">
    <source>
        <dbReference type="EMBL" id="KAL2513691.1"/>
    </source>
</evidence>
<sequence>MEQEKKIIKTFTHSSFEDIFKSTRKAIHDFAKPLIASMKVSYWDLDQAANAIENSAVYAKISHKKYAFETYVARRITGTARLPLSLRLHSNSSRHLLRWP</sequence>
<dbReference type="Proteomes" id="UP001604277">
    <property type="component" value="Unassembled WGS sequence"/>
</dbReference>